<gene>
    <name evidence="2" type="ORF">LXD69_15185</name>
</gene>
<dbReference type="InterPro" id="IPR027417">
    <property type="entry name" value="P-loop_NTPase"/>
</dbReference>
<name>A0ABY4HKK3_9FLAO</name>
<accession>A0ABY4HKK3</accession>
<evidence type="ECO:0000313" key="3">
    <source>
        <dbReference type="Proteomes" id="UP000830454"/>
    </source>
</evidence>
<reference evidence="2" key="1">
    <citation type="submission" date="2021-12" db="EMBL/GenBank/DDBJ databases">
        <authorList>
            <person name="Cha I.-T."/>
            <person name="Lee K.-E."/>
            <person name="Park S.-J."/>
        </authorList>
    </citation>
    <scope>NUCLEOTIDE SEQUENCE</scope>
    <source>
        <strain evidence="2">YSM-43</strain>
    </source>
</reference>
<dbReference type="Pfam" id="PF20720">
    <property type="entry name" value="nSTAND3"/>
    <property type="match status" value="1"/>
</dbReference>
<dbReference type="EMBL" id="CP090145">
    <property type="protein sequence ID" value="UOX33373.1"/>
    <property type="molecule type" value="Genomic_DNA"/>
</dbReference>
<dbReference type="SUPFAM" id="SSF52540">
    <property type="entry name" value="P-loop containing nucleoside triphosphate hydrolases"/>
    <property type="match status" value="1"/>
</dbReference>
<evidence type="ECO:0000259" key="1">
    <source>
        <dbReference type="Pfam" id="PF20720"/>
    </source>
</evidence>
<organism evidence="2 3">
    <name type="scientific">Flavobacterium sediminilitoris</name>
    <dbReference type="NCBI Taxonomy" id="2024526"/>
    <lineage>
        <taxon>Bacteria</taxon>
        <taxon>Pseudomonadati</taxon>
        <taxon>Bacteroidota</taxon>
        <taxon>Flavobacteriia</taxon>
        <taxon>Flavobacteriales</taxon>
        <taxon>Flavobacteriaceae</taxon>
        <taxon>Flavobacterium</taxon>
    </lineage>
</organism>
<dbReference type="Proteomes" id="UP000830454">
    <property type="component" value="Chromosome"/>
</dbReference>
<proteinExistence type="predicted"/>
<reference evidence="2" key="2">
    <citation type="submission" date="2022-04" db="EMBL/GenBank/DDBJ databases">
        <title>Complete Genome Sequence of Flavobacterium sediminilitoris YSM-43, Isolated from a Tidal Sediment.</title>
        <authorList>
            <person name="Lee P.A."/>
        </authorList>
    </citation>
    <scope>NUCLEOTIDE SEQUENCE</scope>
    <source>
        <strain evidence="2">YSM-43</strain>
    </source>
</reference>
<feature type="domain" description="Novel STAND NTPase 3" evidence="1">
    <location>
        <begin position="247"/>
        <end position="381"/>
    </location>
</feature>
<dbReference type="InterPro" id="IPR049050">
    <property type="entry name" value="nSTAND3"/>
</dbReference>
<protein>
    <recommendedName>
        <fullName evidence="1">Novel STAND NTPase 3 domain-containing protein</fullName>
    </recommendedName>
</protein>
<sequence>MSVTIEGIKGYEYQYKITVLFALIYGDRFSNQLYVEKLGSEDITFIDGNNDRIEIQIKREKKELTISKLFEWLFHFQERSSSNNLLLRVKNKTSRCLFITRSRCNDETLKYLNDFPSIQIKNKKSSNEELNKITKSLKELVFKNTKLDKERSNFRDKFIRNLNKSDVEQFINNIMVWEQLDDNKVDDTILNTLNKKYSISQSNTEYVYLKLLENVKEGRDKKNNIIPIFNELIDKEKVNKFQLDVNYIERKEKNNSLELLKNSNFIFLTGVSQCGKSELAKVLANHFIDNGFNSIRVTEFIQLENFFNQNSNEDKIAIFEDPFGHTKPSNESMNIKNKLIDLIRSLPLNHKLIVTNRIEIINEFFENSIFEINKTINLTESDSDVLINFWKKFASKRLTPIIVNSISEFIENEKVDKIQVGQLSYLSKYDSDKLENKSIIELINIARHNSKDIANDILQFKKEESVLLGILSVCCSNTLAINEIDFAYILSKDQEEYSIFINNRYKNFFDKKSEFPVYSIKHKIKKDYIKALEYFEERGFLKIKNKTIIFSHPNYYEVGRNLFYRKSTLSQKTLINALKKVLGCTNYENSLHACKQLYSIYSNIKNDFKIDVKELMFLTTKSIFPSVENYSTVNLIKIIDTLTTEEKEELINIINYGDTDSGSIKWYKDKIPYITKGLRTLADGLFLPNNEIIHKVEDLISNKKEVNLYDAWLYVHYHKIMLLSENYFKLNETIIKSFLLYDEVFIRKQIAKIFFSTLIKDEEEYLIKKIFDDEHPTVVFYAIWGSFLSWNKQNGNVKKIIFTHLKDLFTKSEISIRACDLMSTFSIDYAGECIDWKNFTEEEKLELWNVWGELYPTFSSSLPPSVYFNSGRFGNSMRKAMKYLTLQNGVNVFYAWYFQIDKKIKHKIDLTDYEIGILDDLIDFTKDNFQVRQELFIKIITYENSFFSLYNLKNIITYWDNLSSYEKGVLQEIIKSDRKDNRWVRALLITKDIPKEIESLIVGDLDLSSLNPEIFFKKIPTALIRDALSIIYSEMNELEYLITYLNDFWLKIIDYILINQIEPFFEICVKEFIHANVFGNRTDNFYVWKKICSKYNDLDKLLYFVIYNISRGVIIINGTKSLFDILINAYKERNKFDDFIRIIVTNIEALQLRDKEDIFEYLGKEIIFDELYKEIYPDFFAINILENTNITLIDSLVGEVDSFRFYVTYELIKYYIKKEKDIDIELKERILSIPNKIEETGKTQRIELKNKFFIEKRITNWID</sequence>
<keyword evidence="3" id="KW-1185">Reference proteome</keyword>
<evidence type="ECO:0000313" key="2">
    <source>
        <dbReference type="EMBL" id="UOX33373.1"/>
    </source>
</evidence>
<dbReference type="RefSeq" id="WP_246916005.1">
    <property type="nucleotide sequence ID" value="NZ_CP090145.1"/>
</dbReference>